<protein>
    <submittedName>
        <fullName evidence="1">Uncharacterized protein</fullName>
    </submittedName>
</protein>
<feature type="non-terminal residue" evidence="1">
    <location>
        <position position="1"/>
    </location>
</feature>
<evidence type="ECO:0000313" key="2">
    <source>
        <dbReference type="Proteomes" id="UP001331761"/>
    </source>
</evidence>
<comment type="caution">
    <text evidence="1">The sequence shown here is derived from an EMBL/GenBank/DDBJ whole genome shotgun (WGS) entry which is preliminary data.</text>
</comment>
<sequence length="39" mass="4356">DHTLDRPLRPHQHVPSQKAAYSQLLVGSVPFVLRCSSQS</sequence>
<organism evidence="1 2">
    <name type="scientific">Trichostrongylus colubriformis</name>
    <name type="common">Black scour worm</name>
    <dbReference type="NCBI Taxonomy" id="6319"/>
    <lineage>
        <taxon>Eukaryota</taxon>
        <taxon>Metazoa</taxon>
        <taxon>Ecdysozoa</taxon>
        <taxon>Nematoda</taxon>
        <taxon>Chromadorea</taxon>
        <taxon>Rhabditida</taxon>
        <taxon>Rhabditina</taxon>
        <taxon>Rhabditomorpha</taxon>
        <taxon>Strongyloidea</taxon>
        <taxon>Trichostrongylidae</taxon>
        <taxon>Trichostrongylus</taxon>
    </lineage>
</organism>
<reference evidence="1 2" key="1">
    <citation type="submission" date="2019-10" db="EMBL/GenBank/DDBJ databases">
        <title>Assembly and Annotation for the nematode Trichostrongylus colubriformis.</title>
        <authorList>
            <person name="Martin J."/>
        </authorList>
    </citation>
    <scope>NUCLEOTIDE SEQUENCE [LARGE SCALE GENOMIC DNA]</scope>
    <source>
        <strain evidence="1">G859</strain>
        <tissue evidence="1">Whole worm</tissue>
    </source>
</reference>
<dbReference type="EMBL" id="WIXE01000058">
    <property type="protein sequence ID" value="KAK5986936.1"/>
    <property type="molecule type" value="Genomic_DNA"/>
</dbReference>
<accession>A0AAN8FVH2</accession>
<gene>
    <name evidence="1" type="ORF">GCK32_022648</name>
</gene>
<name>A0AAN8FVH2_TRICO</name>
<keyword evidence="2" id="KW-1185">Reference proteome</keyword>
<evidence type="ECO:0000313" key="1">
    <source>
        <dbReference type="EMBL" id="KAK5986936.1"/>
    </source>
</evidence>
<dbReference type="AlphaFoldDB" id="A0AAN8FVH2"/>
<dbReference type="Proteomes" id="UP001331761">
    <property type="component" value="Unassembled WGS sequence"/>
</dbReference>
<proteinExistence type="predicted"/>